<dbReference type="GO" id="GO:0030178">
    <property type="term" value="P:negative regulation of Wnt signaling pathway"/>
    <property type="evidence" value="ECO:0007669"/>
    <property type="project" value="TreeGrafter"/>
</dbReference>
<feature type="region of interest" description="Disordered" evidence="1">
    <location>
        <begin position="1"/>
        <end position="56"/>
    </location>
</feature>
<dbReference type="OMA" id="LVQYDMM"/>
<dbReference type="Pfam" id="PF03542">
    <property type="entry name" value="Tuberin"/>
    <property type="match status" value="1"/>
</dbReference>
<dbReference type="InterPro" id="IPR016024">
    <property type="entry name" value="ARM-type_fold"/>
</dbReference>
<dbReference type="SUPFAM" id="SSF48371">
    <property type="entry name" value="ARM repeat"/>
    <property type="match status" value="1"/>
</dbReference>
<dbReference type="GO" id="GO:0032007">
    <property type="term" value="P:negative regulation of TOR signaling"/>
    <property type="evidence" value="ECO:0007669"/>
    <property type="project" value="InterPro"/>
</dbReference>
<dbReference type="InterPro" id="IPR024584">
    <property type="entry name" value="Tuberin_N"/>
</dbReference>
<protein>
    <submittedName>
        <fullName evidence="4">Tuberin</fullName>
    </submittedName>
</protein>
<dbReference type="PRINTS" id="PR01431">
    <property type="entry name" value="TUBERIN"/>
</dbReference>
<feature type="non-terminal residue" evidence="4">
    <location>
        <position position="1016"/>
    </location>
</feature>
<dbReference type="Proteomes" id="UP000094527">
    <property type="component" value="Unassembled WGS sequence"/>
</dbReference>
<reference evidence="4 5" key="1">
    <citation type="journal article" date="2016" name="Genome Biol. Evol.">
        <title>Gene Family Evolution Reflects Adaptation to Soil Environmental Stressors in the Genome of the Collembolan Orchesella cincta.</title>
        <authorList>
            <person name="Faddeeva-Vakhrusheva A."/>
            <person name="Derks M.F."/>
            <person name="Anvar S.Y."/>
            <person name="Agamennone V."/>
            <person name="Suring W."/>
            <person name="Smit S."/>
            <person name="van Straalen N.M."/>
            <person name="Roelofs D."/>
        </authorList>
    </citation>
    <scope>NUCLEOTIDE SEQUENCE [LARGE SCALE GENOMIC DNA]</scope>
    <source>
        <tissue evidence="4">Mixed pool</tissue>
    </source>
</reference>
<keyword evidence="5" id="KW-1185">Reference proteome</keyword>
<evidence type="ECO:0000256" key="1">
    <source>
        <dbReference type="SAM" id="MobiDB-lite"/>
    </source>
</evidence>
<accession>A0A1D2MPQ8</accession>
<proteinExistence type="predicted"/>
<dbReference type="GO" id="GO:0005096">
    <property type="term" value="F:GTPase activator activity"/>
    <property type="evidence" value="ECO:0007669"/>
    <property type="project" value="InterPro"/>
</dbReference>
<dbReference type="PANTHER" id="PTHR10063:SF0">
    <property type="entry name" value="TUBERIN"/>
    <property type="match status" value="1"/>
</dbReference>
<dbReference type="STRING" id="48709.A0A1D2MPQ8"/>
<dbReference type="InterPro" id="IPR018515">
    <property type="entry name" value="Tuberin-type_domain"/>
</dbReference>
<dbReference type="GO" id="GO:0051898">
    <property type="term" value="P:negative regulation of phosphatidylinositol 3-kinase/protein kinase B signal transduction"/>
    <property type="evidence" value="ECO:0007669"/>
    <property type="project" value="TreeGrafter"/>
</dbReference>
<comment type="caution">
    <text evidence="4">The sequence shown here is derived from an EMBL/GenBank/DDBJ whole genome shotgun (WGS) entry which is preliminary data.</text>
</comment>
<dbReference type="OrthoDB" id="5797019at2759"/>
<dbReference type="GO" id="GO:0051726">
    <property type="term" value="P:regulation of cell cycle"/>
    <property type="evidence" value="ECO:0007669"/>
    <property type="project" value="TreeGrafter"/>
</dbReference>
<dbReference type="InterPro" id="IPR027107">
    <property type="entry name" value="Tuberin/Ral-act_asu"/>
</dbReference>
<feature type="compositionally biased region" description="Gly residues" evidence="1">
    <location>
        <begin position="38"/>
        <end position="48"/>
    </location>
</feature>
<gene>
    <name evidence="4" type="ORF">Ocin01_11592</name>
</gene>
<name>A0A1D2MPQ8_ORCCI</name>
<dbReference type="EMBL" id="LJIJ01000714">
    <property type="protein sequence ID" value="ODM95090.1"/>
    <property type="molecule type" value="Genomic_DNA"/>
</dbReference>
<dbReference type="GO" id="GO:0005634">
    <property type="term" value="C:nucleus"/>
    <property type="evidence" value="ECO:0007669"/>
    <property type="project" value="InterPro"/>
</dbReference>
<dbReference type="GO" id="GO:0033596">
    <property type="term" value="C:TSC1-TSC2 complex"/>
    <property type="evidence" value="ECO:0007669"/>
    <property type="project" value="InterPro"/>
</dbReference>
<dbReference type="Pfam" id="PF11864">
    <property type="entry name" value="DUF3384"/>
    <property type="match status" value="1"/>
</dbReference>
<dbReference type="GO" id="GO:0046627">
    <property type="term" value="P:negative regulation of insulin receptor signaling pathway"/>
    <property type="evidence" value="ECO:0007669"/>
    <property type="project" value="TreeGrafter"/>
</dbReference>
<dbReference type="PANTHER" id="PTHR10063">
    <property type="entry name" value="TUBERIN"/>
    <property type="match status" value="1"/>
</dbReference>
<evidence type="ECO:0000313" key="4">
    <source>
        <dbReference type="EMBL" id="ODM95090.1"/>
    </source>
</evidence>
<evidence type="ECO:0000259" key="2">
    <source>
        <dbReference type="Pfam" id="PF03542"/>
    </source>
</evidence>
<evidence type="ECO:0000259" key="3">
    <source>
        <dbReference type="Pfam" id="PF11864"/>
    </source>
</evidence>
<dbReference type="InterPro" id="IPR003913">
    <property type="entry name" value="Tuberin"/>
</dbReference>
<sequence>MSAQNPNAGHHHHRDGGGNHQQGGGGGGAQPQGHHQQSGGGGGAGGAGSSSNLSKENKSFNDRFRAFFKGLSKGTSVTTGGASGYPGGVLPSQSSFFSKQEAFILTEELVSDLSQNQAIPTRIKALQTLWVTTNDLFSHPDASTRHAIFSTFTTLIQFQFEKAGVLRARVFTFVKGHGKVEDTQQRFQLLKALTKNGRDATYFEEKMGIFLHTWMIDARLIKAIPVQDFMEMLTNLVKFNCSFLDDDVLGGIIQNTCIICLTTTTPNDTIACINLLNTIVMYSMIPPSTLQTVIATLCRTVNVDSLCKHTWKVMRNLLGTHLGHSGLYMLILFMNETESTENDINSVIRGAVFFTGVVLWGGGNRVVRSLLRGGSGGAGVIAVVLAAYVKCLRRSNPLVTYEVLMRVQDLVKNNADSLQVMGWDLVLEIMGRIVEYSRSIDDELDEDDEEDGRKNHWIHNSRVLIQQIHDTLDGIEAVLDTKTFCGNVDKYWELVDLVCHSRPIPSVEKLQSRSYMKLLNASFSKTPTSSFMQNLTSFTVLHFQTETRVPLRLKSLALIQKLCLHNQDTIEELLLDNVILPNLKNIELEPDLSVRNACVSFIVEFLMESRSKKGHDLLHYLEKVVNRPFEPQPQLHHHDSFQEPEVTDIILAVKGIVKIFQRKLYSLPSSIAVTAYKILVRHLSNHYKRVPVLDSCSSIRYMIFECFFNIRANALYHLGFPNDDGVIEGYSSYLAVDHAQPGEREHEAFHWGSSSGGGVVTASSSGSSSGVSPPIQQVSDKSSAPSVSYISLTAACKQVICCLKKERDWKILELVLLQLPHVMENKALILSKHGNDVDVLATHLCNMVTDKSYYDSPSSPLRNTPRVFSRSDFQAYVFPALTSLVSYHSILDTKYQQQIVKCLEHGLVSKSARICISALTTCTLEMKDTMHKLIPEILLSLSKISPKLNIAVPVLEFLSTLIHLPRVFASFVQDQYMSIFAICLPYTNPFKFNHYVVSLAHHVIALWFLKCRLRIL</sequence>
<dbReference type="AlphaFoldDB" id="A0A1D2MPQ8"/>
<feature type="domain" description="Tuberin-type" evidence="2">
    <location>
        <begin position="645"/>
        <end position="1013"/>
    </location>
</feature>
<feature type="compositionally biased region" description="Gly residues" evidence="1">
    <location>
        <begin position="18"/>
        <end position="30"/>
    </location>
</feature>
<feature type="domain" description="Tuberin N-terminal" evidence="3">
    <location>
        <begin position="123"/>
        <end position="510"/>
    </location>
</feature>
<evidence type="ECO:0000313" key="5">
    <source>
        <dbReference type="Proteomes" id="UP000094527"/>
    </source>
</evidence>
<organism evidence="4 5">
    <name type="scientific">Orchesella cincta</name>
    <name type="common">Springtail</name>
    <name type="synonym">Podura cincta</name>
    <dbReference type="NCBI Taxonomy" id="48709"/>
    <lineage>
        <taxon>Eukaryota</taxon>
        <taxon>Metazoa</taxon>
        <taxon>Ecdysozoa</taxon>
        <taxon>Arthropoda</taxon>
        <taxon>Hexapoda</taxon>
        <taxon>Collembola</taxon>
        <taxon>Entomobryomorpha</taxon>
        <taxon>Entomobryoidea</taxon>
        <taxon>Orchesellidae</taxon>
        <taxon>Orchesellinae</taxon>
        <taxon>Orchesella</taxon>
    </lineage>
</organism>